<protein>
    <submittedName>
        <fullName evidence="1">Uncharacterized protein</fullName>
    </submittedName>
</protein>
<evidence type="ECO:0000313" key="1">
    <source>
        <dbReference type="EMBL" id="RAK78110.1"/>
    </source>
</evidence>
<dbReference type="AlphaFoldDB" id="A0A8G1RRF6"/>
<dbReference type="EMBL" id="KZ824639">
    <property type="protein sequence ID" value="RAK78110.1"/>
    <property type="molecule type" value="Genomic_DNA"/>
</dbReference>
<gene>
    <name evidence="1" type="ORF">BO72DRAFT_84509</name>
</gene>
<accession>A0A8G1RRF6</accession>
<dbReference type="GeneID" id="63868106"/>
<dbReference type="VEuPathDB" id="FungiDB:BO72DRAFT_84509"/>
<organism evidence="1 2">
    <name type="scientific">Aspergillus fijiensis CBS 313.89</name>
    <dbReference type="NCBI Taxonomy" id="1448319"/>
    <lineage>
        <taxon>Eukaryota</taxon>
        <taxon>Fungi</taxon>
        <taxon>Dikarya</taxon>
        <taxon>Ascomycota</taxon>
        <taxon>Pezizomycotina</taxon>
        <taxon>Eurotiomycetes</taxon>
        <taxon>Eurotiomycetidae</taxon>
        <taxon>Eurotiales</taxon>
        <taxon>Aspergillaceae</taxon>
        <taxon>Aspergillus</taxon>
    </lineage>
</organism>
<sequence>MICNRIIPLYAPDTLHLSMTTAYPVGGARGLDVGLCTAQIHGCNLQTLIKAVLVPACLNFQPLTALSFAD</sequence>
<name>A0A8G1RRF6_9EURO</name>
<dbReference type="RefSeq" id="XP_040802120.1">
    <property type="nucleotide sequence ID" value="XM_040950771.1"/>
</dbReference>
<dbReference type="Proteomes" id="UP000249789">
    <property type="component" value="Unassembled WGS sequence"/>
</dbReference>
<proteinExistence type="predicted"/>
<reference evidence="1 2" key="1">
    <citation type="submission" date="2018-02" db="EMBL/GenBank/DDBJ databases">
        <title>The genomes of Aspergillus section Nigri reveals drivers in fungal speciation.</title>
        <authorList>
            <consortium name="DOE Joint Genome Institute"/>
            <person name="Vesth T.C."/>
            <person name="Nybo J."/>
            <person name="Theobald S."/>
            <person name="Brandl J."/>
            <person name="Frisvad J.C."/>
            <person name="Nielsen K.F."/>
            <person name="Lyhne E.K."/>
            <person name="Kogle M.E."/>
            <person name="Kuo A."/>
            <person name="Riley R."/>
            <person name="Clum A."/>
            <person name="Nolan M."/>
            <person name="Lipzen A."/>
            <person name="Salamov A."/>
            <person name="Henrissat B."/>
            <person name="Wiebenga A."/>
            <person name="De vries R.P."/>
            <person name="Grigoriev I.V."/>
            <person name="Mortensen U.H."/>
            <person name="Andersen M.R."/>
            <person name="Baker S.E."/>
        </authorList>
    </citation>
    <scope>NUCLEOTIDE SEQUENCE [LARGE SCALE GENOMIC DNA]</scope>
    <source>
        <strain evidence="1 2">CBS 313.89</strain>
    </source>
</reference>
<evidence type="ECO:0000313" key="2">
    <source>
        <dbReference type="Proteomes" id="UP000249789"/>
    </source>
</evidence>
<keyword evidence="2" id="KW-1185">Reference proteome</keyword>